<protein>
    <submittedName>
        <fullName evidence="1">Uncharacterized protein</fullName>
    </submittedName>
</protein>
<gene>
    <name evidence="1" type="ORF">PR048_031569</name>
</gene>
<keyword evidence="2" id="KW-1185">Reference proteome</keyword>
<evidence type="ECO:0000313" key="1">
    <source>
        <dbReference type="EMBL" id="KAJ8867766.1"/>
    </source>
</evidence>
<proteinExistence type="predicted"/>
<organism evidence="1 2">
    <name type="scientific">Dryococelus australis</name>
    <dbReference type="NCBI Taxonomy" id="614101"/>
    <lineage>
        <taxon>Eukaryota</taxon>
        <taxon>Metazoa</taxon>
        <taxon>Ecdysozoa</taxon>
        <taxon>Arthropoda</taxon>
        <taxon>Hexapoda</taxon>
        <taxon>Insecta</taxon>
        <taxon>Pterygota</taxon>
        <taxon>Neoptera</taxon>
        <taxon>Polyneoptera</taxon>
        <taxon>Phasmatodea</taxon>
        <taxon>Verophasmatodea</taxon>
        <taxon>Anareolatae</taxon>
        <taxon>Phasmatidae</taxon>
        <taxon>Eurycanthinae</taxon>
        <taxon>Dryococelus</taxon>
    </lineage>
</organism>
<comment type="caution">
    <text evidence="1">The sequence shown here is derived from an EMBL/GenBank/DDBJ whole genome shotgun (WGS) entry which is preliminary data.</text>
</comment>
<reference evidence="1 2" key="1">
    <citation type="submission" date="2023-02" db="EMBL/GenBank/DDBJ databases">
        <title>LHISI_Scaffold_Assembly.</title>
        <authorList>
            <person name="Stuart O.P."/>
            <person name="Cleave R."/>
            <person name="Magrath M.J.L."/>
            <person name="Mikheyev A.S."/>
        </authorList>
    </citation>
    <scope>NUCLEOTIDE SEQUENCE [LARGE SCALE GENOMIC DNA]</scope>
    <source>
        <strain evidence="1">Daus_M_001</strain>
        <tissue evidence="1">Leg muscle</tissue>
    </source>
</reference>
<accession>A0ABQ9G9P7</accession>
<name>A0ABQ9G9P7_9NEOP</name>
<evidence type="ECO:0000313" key="2">
    <source>
        <dbReference type="Proteomes" id="UP001159363"/>
    </source>
</evidence>
<dbReference type="EMBL" id="JARBHB010000015">
    <property type="protein sequence ID" value="KAJ8867766.1"/>
    <property type="molecule type" value="Genomic_DNA"/>
</dbReference>
<dbReference type="Proteomes" id="UP001159363">
    <property type="component" value="Chromosome 14"/>
</dbReference>
<sequence>MHTIHLESALVRRRDAGRRHATKPMLQLVLYSPIAHLFGQISRDQQPITSEQCDVIIKSLVRFSGSGGGRALVGKWWEGNEGSWMSGVTALDAGKRGGDKGDNDTRGWCPITPTRKALNWRAMFPLCCGYYAVARRQQCSPIGLARPEPRPQPYRTSLGRIESPGDGSSGAAKIHCSTHEMVARGMATNLRGCPVNTRTEHGRQGGCCYSRKRWAYEILTGRKMSHSSTIVYPSAFVFHRMDGHVWTIFCPHAADLLPPSLSHHLVTSPSSVTMDRSRLSATYTKHYSCPEHNIVTAIGMLVRCFAAGTRRHALPDSEPRRTHTRASNGEGGSVVVRLLASHLCEPGSIPRGVAPGFSHVGIVPDDAADRRVFSGISRFPRPCVPALLRTSLHPHRLSRPLGWCAIDLSCGRLWIRIPGKARVLILARLKPSPAKLSIIKPEDYNRMPLINGRYGSCHPLEEHLLGKNRGKLGKSTLAEMHWIFMRKENFCSSETYAGIMHAARLKLNTLLNPCCIIRICRYLLGPVAKPLVTHTTTVCPSTTEHDQ</sequence>